<dbReference type="Proteomes" id="UP000827986">
    <property type="component" value="Unassembled WGS sequence"/>
</dbReference>
<protein>
    <submittedName>
        <fullName evidence="1">Uncharacterized protein</fullName>
    </submittedName>
</protein>
<name>A0A9D3X2K1_9SAUR</name>
<evidence type="ECO:0000313" key="1">
    <source>
        <dbReference type="EMBL" id="KAH1172462.1"/>
    </source>
</evidence>
<proteinExistence type="predicted"/>
<accession>A0A9D3X2K1</accession>
<dbReference type="AlphaFoldDB" id="A0A9D3X2K1"/>
<gene>
    <name evidence="1" type="ORF">KIL84_008080</name>
</gene>
<dbReference type="EMBL" id="JAHDVG010000483">
    <property type="protein sequence ID" value="KAH1172462.1"/>
    <property type="molecule type" value="Genomic_DNA"/>
</dbReference>
<sequence length="111" mass="12466">MLMGLVFPCMENGSHFGSQTLIYCMAEQGHDNLTLGKLAFFKKAVSHPLCLHLPDRIPEVGCLETFPGQRARFQSLPLTFDFPLELAQTQAVMLVLAATDFQLLSYKYQVQ</sequence>
<keyword evidence="2" id="KW-1185">Reference proteome</keyword>
<organism evidence="1 2">
    <name type="scientific">Mauremys mutica</name>
    <name type="common">yellowpond turtle</name>
    <dbReference type="NCBI Taxonomy" id="74926"/>
    <lineage>
        <taxon>Eukaryota</taxon>
        <taxon>Metazoa</taxon>
        <taxon>Chordata</taxon>
        <taxon>Craniata</taxon>
        <taxon>Vertebrata</taxon>
        <taxon>Euteleostomi</taxon>
        <taxon>Archelosauria</taxon>
        <taxon>Testudinata</taxon>
        <taxon>Testudines</taxon>
        <taxon>Cryptodira</taxon>
        <taxon>Durocryptodira</taxon>
        <taxon>Testudinoidea</taxon>
        <taxon>Geoemydidae</taxon>
        <taxon>Geoemydinae</taxon>
        <taxon>Mauremys</taxon>
    </lineage>
</organism>
<reference evidence="1" key="1">
    <citation type="submission" date="2021-09" db="EMBL/GenBank/DDBJ databases">
        <title>The genome of Mauremys mutica provides insights into the evolution of semi-aquatic lifestyle.</title>
        <authorList>
            <person name="Gong S."/>
            <person name="Gao Y."/>
        </authorList>
    </citation>
    <scope>NUCLEOTIDE SEQUENCE</scope>
    <source>
        <strain evidence="1">MM-2020</strain>
        <tissue evidence="1">Muscle</tissue>
    </source>
</reference>
<evidence type="ECO:0000313" key="2">
    <source>
        <dbReference type="Proteomes" id="UP000827986"/>
    </source>
</evidence>
<comment type="caution">
    <text evidence="1">The sequence shown here is derived from an EMBL/GenBank/DDBJ whole genome shotgun (WGS) entry which is preliminary data.</text>
</comment>